<evidence type="ECO:0000256" key="1">
    <source>
        <dbReference type="SAM" id="Phobius"/>
    </source>
</evidence>
<evidence type="ECO:0000313" key="2">
    <source>
        <dbReference type="EMBL" id="CAB5222876.1"/>
    </source>
</evidence>
<accession>A0A6J7WY16</accession>
<keyword evidence="1" id="KW-1133">Transmembrane helix</keyword>
<keyword evidence="1" id="KW-0472">Membrane</keyword>
<name>A0A6J7WY16_9CAUD</name>
<reference evidence="2" key="1">
    <citation type="submission" date="2020-05" db="EMBL/GenBank/DDBJ databases">
        <authorList>
            <person name="Chiriac C."/>
            <person name="Salcher M."/>
            <person name="Ghai R."/>
            <person name="Kavagutti S V."/>
        </authorList>
    </citation>
    <scope>NUCLEOTIDE SEQUENCE</scope>
</reference>
<keyword evidence="1" id="KW-0812">Transmembrane</keyword>
<gene>
    <name evidence="2" type="ORF">UFOVP367_46</name>
</gene>
<proteinExistence type="predicted"/>
<protein>
    <submittedName>
        <fullName evidence="2">Uncharacterized protein</fullName>
    </submittedName>
</protein>
<feature type="transmembrane region" description="Helical" evidence="1">
    <location>
        <begin position="6"/>
        <end position="23"/>
    </location>
</feature>
<organism evidence="2">
    <name type="scientific">uncultured Caudovirales phage</name>
    <dbReference type="NCBI Taxonomy" id="2100421"/>
    <lineage>
        <taxon>Viruses</taxon>
        <taxon>Duplodnaviria</taxon>
        <taxon>Heunggongvirae</taxon>
        <taxon>Uroviricota</taxon>
        <taxon>Caudoviricetes</taxon>
        <taxon>Peduoviridae</taxon>
        <taxon>Maltschvirus</taxon>
        <taxon>Maltschvirus maltsch</taxon>
    </lineage>
</organism>
<dbReference type="EMBL" id="LR798310">
    <property type="protein sequence ID" value="CAB5222876.1"/>
    <property type="molecule type" value="Genomic_DNA"/>
</dbReference>
<sequence length="77" mass="8990">MEMNTIINVVLGVCLSVGGWFVRQMWDAVQQLKQDIQKIEVELPTHYVRKSDLDARLDKIDETLEKIFDRLNTKADK</sequence>